<dbReference type="EMBL" id="CP061336">
    <property type="protein sequence ID" value="QNU68836.1"/>
    <property type="molecule type" value="Genomic_DNA"/>
</dbReference>
<dbReference type="SUPFAM" id="SSF52980">
    <property type="entry name" value="Restriction endonuclease-like"/>
    <property type="match status" value="1"/>
</dbReference>
<comment type="similarity">
    <text evidence="1 2">Belongs to the UPF0102 family.</text>
</comment>
<protein>
    <recommendedName>
        <fullName evidence="2">UPF0102 protein EHE19_010400</fullName>
    </recommendedName>
</protein>
<evidence type="ECO:0000256" key="1">
    <source>
        <dbReference type="ARBA" id="ARBA00006738"/>
    </source>
</evidence>
<dbReference type="NCBIfam" id="NF009154">
    <property type="entry name" value="PRK12497.3-3"/>
    <property type="match status" value="1"/>
</dbReference>
<sequence length="129" mass="14786">MEIDMANKNTRAIGTEGEQKAVEFLEENGYTILKLNYRVGRIGEIDIIAQDGEYICFIEVKTRKSYSFGVPRESVTFKKQEKIKLLASIYLTNTGNIDKPIRFDIVEILMKNNNDANEMNTINLIKNAF</sequence>
<dbReference type="InterPro" id="IPR003509">
    <property type="entry name" value="UPF0102_YraN-like"/>
</dbReference>
<dbReference type="HAMAP" id="MF_00048">
    <property type="entry name" value="UPF0102"/>
    <property type="match status" value="1"/>
</dbReference>
<dbReference type="PANTHER" id="PTHR34039">
    <property type="entry name" value="UPF0102 PROTEIN YRAN"/>
    <property type="match status" value="1"/>
</dbReference>
<evidence type="ECO:0000256" key="2">
    <source>
        <dbReference type="HAMAP-Rule" id="MF_00048"/>
    </source>
</evidence>
<dbReference type="CDD" id="cd20736">
    <property type="entry name" value="PoNe_Nuclease"/>
    <property type="match status" value="1"/>
</dbReference>
<keyword evidence="4" id="KW-1185">Reference proteome</keyword>
<gene>
    <name evidence="3" type="ORF">EHE19_010400</name>
</gene>
<dbReference type="NCBIfam" id="TIGR00252">
    <property type="entry name" value="YraN family protein"/>
    <property type="match status" value="1"/>
</dbReference>
<reference evidence="3 4" key="1">
    <citation type="submission" date="2020-09" db="EMBL/GenBank/DDBJ databases">
        <title>Characterization and genome sequencing of Ruminiclostridium sp. nov. MA18.</title>
        <authorList>
            <person name="Rettenmaier R."/>
            <person name="Kowollik M.-L."/>
            <person name="Liebl W."/>
            <person name="Zverlov V."/>
        </authorList>
    </citation>
    <scope>NUCLEOTIDE SEQUENCE [LARGE SCALE GENOMIC DNA]</scope>
    <source>
        <strain evidence="3 4">MA18</strain>
    </source>
</reference>
<proteinExistence type="inferred from homology"/>
<name>A0A7H1VTX4_9FIRM</name>
<accession>A0A7H1VTX4</accession>
<dbReference type="Proteomes" id="UP000306409">
    <property type="component" value="Chromosome"/>
</dbReference>
<dbReference type="PANTHER" id="PTHR34039:SF1">
    <property type="entry name" value="UPF0102 PROTEIN YRAN"/>
    <property type="match status" value="1"/>
</dbReference>
<dbReference type="KEGG" id="rher:EHE19_010400"/>
<dbReference type="GO" id="GO:0003676">
    <property type="term" value="F:nucleic acid binding"/>
    <property type="evidence" value="ECO:0007669"/>
    <property type="project" value="InterPro"/>
</dbReference>
<organism evidence="3 4">
    <name type="scientific">Ruminiclostridium herbifermentans</name>
    <dbReference type="NCBI Taxonomy" id="2488810"/>
    <lineage>
        <taxon>Bacteria</taxon>
        <taxon>Bacillati</taxon>
        <taxon>Bacillota</taxon>
        <taxon>Clostridia</taxon>
        <taxon>Eubacteriales</taxon>
        <taxon>Oscillospiraceae</taxon>
        <taxon>Ruminiclostridium</taxon>
    </lineage>
</organism>
<evidence type="ECO:0000313" key="4">
    <source>
        <dbReference type="Proteomes" id="UP000306409"/>
    </source>
</evidence>
<dbReference type="NCBIfam" id="NF009150">
    <property type="entry name" value="PRK12497.1-3"/>
    <property type="match status" value="1"/>
</dbReference>
<dbReference type="InterPro" id="IPR011856">
    <property type="entry name" value="tRNA_endonuc-like_dom_sf"/>
</dbReference>
<dbReference type="Gene3D" id="3.40.1350.10">
    <property type="match status" value="1"/>
</dbReference>
<evidence type="ECO:0000313" key="3">
    <source>
        <dbReference type="EMBL" id="QNU68836.1"/>
    </source>
</evidence>
<dbReference type="AlphaFoldDB" id="A0A7H1VTX4"/>
<dbReference type="Pfam" id="PF02021">
    <property type="entry name" value="UPF0102"/>
    <property type="match status" value="1"/>
</dbReference>
<dbReference type="InterPro" id="IPR011335">
    <property type="entry name" value="Restrct_endonuc-II-like"/>
</dbReference>